<keyword evidence="8" id="KW-0472">Membrane</keyword>
<dbReference type="Gene3D" id="6.10.340.10">
    <property type="match status" value="1"/>
</dbReference>
<dbReference type="PROSITE" id="PS50109">
    <property type="entry name" value="HIS_KIN"/>
    <property type="match status" value="1"/>
</dbReference>
<name>A0A2A2CY69_9ACTN</name>
<dbReference type="EMBL" id="NSJV01000699">
    <property type="protein sequence ID" value="PAU44195.1"/>
    <property type="molecule type" value="Genomic_DNA"/>
</dbReference>
<comment type="caution">
    <text evidence="12">The sequence shown here is derived from an EMBL/GenBank/DDBJ whole genome shotgun (WGS) entry which is preliminary data.</text>
</comment>
<dbReference type="Gene3D" id="3.30.565.10">
    <property type="entry name" value="Histidine kinase-like ATPase, C-terminal domain"/>
    <property type="match status" value="1"/>
</dbReference>
<dbReference type="SMART" id="SM00304">
    <property type="entry name" value="HAMP"/>
    <property type="match status" value="1"/>
</dbReference>
<evidence type="ECO:0000259" key="11">
    <source>
        <dbReference type="PROSITE" id="PS50885"/>
    </source>
</evidence>
<protein>
    <recommendedName>
        <fullName evidence="3">histidine kinase</fullName>
        <ecNumber evidence="3">2.7.13.3</ecNumber>
    </recommendedName>
</protein>
<dbReference type="PANTHER" id="PTHR45436:SF5">
    <property type="entry name" value="SENSOR HISTIDINE KINASE TRCS"/>
    <property type="match status" value="1"/>
</dbReference>
<evidence type="ECO:0000256" key="1">
    <source>
        <dbReference type="ARBA" id="ARBA00000085"/>
    </source>
</evidence>
<keyword evidence="6" id="KW-0812">Transmembrane</keyword>
<evidence type="ECO:0000256" key="5">
    <source>
        <dbReference type="ARBA" id="ARBA00022679"/>
    </source>
</evidence>
<gene>
    <name evidence="12" type="ORF">CK936_36265</name>
</gene>
<dbReference type="InterPro" id="IPR003594">
    <property type="entry name" value="HATPase_dom"/>
</dbReference>
<dbReference type="Proteomes" id="UP000218944">
    <property type="component" value="Unassembled WGS sequence"/>
</dbReference>
<dbReference type="InterPro" id="IPR036890">
    <property type="entry name" value="HATPase_C_sf"/>
</dbReference>
<keyword evidence="8" id="KW-1133">Transmembrane helix</keyword>
<evidence type="ECO:0000256" key="8">
    <source>
        <dbReference type="ARBA" id="ARBA00022989"/>
    </source>
</evidence>
<dbReference type="InterPro" id="IPR050428">
    <property type="entry name" value="TCS_sensor_his_kinase"/>
</dbReference>
<comment type="catalytic activity">
    <reaction evidence="1">
        <text>ATP + protein L-histidine = ADP + protein N-phospho-L-histidine.</text>
        <dbReference type="EC" id="2.7.13.3"/>
    </reaction>
</comment>
<dbReference type="SUPFAM" id="SSF158472">
    <property type="entry name" value="HAMP domain-like"/>
    <property type="match status" value="1"/>
</dbReference>
<dbReference type="Pfam" id="PF00672">
    <property type="entry name" value="HAMP"/>
    <property type="match status" value="1"/>
</dbReference>
<dbReference type="InterPro" id="IPR003661">
    <property type="entry name" value="HisK_dim/P_dom"/>
</dbReference>
<organism evidence="12 13">
    <name type="scientific">Streptomyces albireticuli</name>
    <dbReference type="NCBI Taxonomy" id="1940"/>
    <lineage>
        <taxon>Bacteria</taxon>
        <taxon>Bacillati</taxon>
        <taxon>Actinomycetota</taxon>
        <taxon>Actinomycetes</taxon>
        <taxon>Kitasatosporales</taxon>
        <taxon>Streptomycetaceae</taxon>
        <taxon>Streptomyces</taxon>
    </lineage>
</organism>
<dbReference type="InterPro" id="IPR003660">
    <property type="entry name" value="HAMP_dom"/>
</dbReference>
<keyword evidence="5" id="KW-0808">Transferase</keyword>
<dbReference type="SMART" id="SM00387">
    <property type="entry name" value="HATPase_c"/>
    <property type="match status" value="1"/>
</dbReference>
<evidence type="ECO:0000256" key="2">
    <source>
        <dbReference type="ARBA" id="ARBA00004236"/>
    </source>
</evidence>
<dbReference type="EC" id="2.7.13.3" evidence="3"/>
<dbReference type="Pfam" id="PF00512">
    <property type="entry name" value="HisKA"/>
    <property type="match status" value="1"/>
</dbReference>
<evidence type="ECO:0000256" key="3">
    <source>
        <dbReference type="ARBA" id="ARBA00012438"/>
    </source>
</evidence>
<dbReference type="Gene3D" id="1.10.287.130">
    <property type="match status" value="1"/>
</dbReference>
<dbReference type="InterPro" id="IPR036097">
    <property type="entry name" value="HisK_dim/P_sf"/>
</dbReference>
<reference evidence="12 13" key="1">
    <citation type="submission" date="2017-08" db="EMBL/GenBank/DDBJ databases">
        <title>Genome sequence of Streptomyces albireticuli NRRL B-1670.</title>
        <authorList>
            <person name="Graham D.E."/>
            <person name="Mahan K.M."/>
            <person name="Klingeman D.M."/>
            <person name="Hettich R.L."/>
            <person name="Parry R.J."/>
            <person name="Spain J.C."/>
        </authorList>
    </citation>
    <scope>NUCLEOTIDE SEQUENCE [LARGE SCALE GENOMIC DNA]</scope>
    <source>
        <strain evidence="12 13">NRRL B-1670</strain>
    </source>
</reference>
<keyword evidence="7 12" id="KW-0418">Kinase</keyword>
<dbReference type="SUPFAM" id="SSF47384">
    <property type="entry name" value="Homodimeric domain of signal transducing histidine kinase"/>
    <property type="match status" value="1"/>
</dbReference>
<evidence type="ECO:0000313" key="13">
    <source>
        <dbReference type="Proteomes" id="UP000218944"/>
    </source>
</evidence>
<dbReference type="CDD" id="cd00082">
    <property type="entry name" value="HisKA"/>
    <property type="match status" value="1"/>
</dbReference>
<feature type="domain" description="HAMP" evidence="11">
    <location>
        <begin position="134"/>
        <end position="193"/>
    </location>
</feature>
<dbReference type="PANTHER" id="PTHR45436">
    <property type="entry name" value="SENSOR HISTIDINE KINASE YKOH"/>
    <property type="match status" value="1"/>
</dbReference>
<keyword evidence="9" id="KW-0902">Two-component regulatory system</keyword>
<dbReference type="GO" id="GO:0000155">
    <property type="term" value="F:phosphorelay sensor kinase activity"/>
    <property type="evidence" value="ECO:0007669"/>
    <property type="project" value="InterPro"/>
</dbReference>
<dbReference type="CDD" id="cd06225">
    <property type="entry name" value="HAMP"/>
    <property type="match status" value="1"/>
</dbReference>
<keyword evidence="4" id="KW-0597">Phosphoprotein</keyword>
<sequence length="396" mass="42240">MCCVVAAVLGVLVHVIVTRQTVHQARTEALSRLDSAARAYAAGEPNRHQAALNPPELPEKLRTMALGGKRGTALGDDHGIATMWAAGPADGGVLAARFDYRHSAGTIEGLDRAIVGSSALAIGGTLLVGVFAVSRVTRRLHRTADVARRISAGDLDARVADPRTTDPSKAQDEVAAVAEALDAMAGTLQARLQSEQRFTADVAHELRTPLAGLQASADLLPPGRPTELVRDRVQALRRLTEDLLEISRLDSLTERPDLDAHRLGRLAERAVRASGLEAQVRIVRDACVVTDRRRLERVLSNLLANAHRHGRPPVTLTVDGPVITVRDHGPGYPCYLLEHGPQRFRTEPTSGGKGHGLGLTIAIGQARTIDARLTFANAPDGGAVTTLVLPEDTEGR</sequence>
<feature type="domain" description="Histidine kinase" evidence="10">
    <location>
        <begin position="201"/>
        <end position="393"/>
    </location>
</feature>
<dbReference type="AlphaFoldDB" id="A0A2A2CY69"/>
<proteinExistence type="predicted"/>
<dbReference type="GO" id="GO:0005886">
    <property type="term" value="C:plasma membrane"/>
    <property type="evidence" value="ECO:0007669"/>
    <property type="project" value="UniProtKB-SubCell"/>
</dbReference>
<dbReference type="Pfam" id="PF02518">
    <property type="entry name" value="HATPase_c"/>
    <property type="match status" value="1"/>
</dbReference>
<keyword evidence="13" id="KW-1185">Reference proteome</keyword>
<dbReference type="PROSITE" id="PS50885">
    <property type="entry name" value="HAMP"/>
    <property type="match status" value="1"/>
</dbReference>
<comment type="subcellular location">
    <subcellularLocation>
        <location evidence="2">Cell membrane</location>
    </subcellularLocation>
</comment>
<evidence type="ECO:0000256" key="7">
    <source>
        <dbReference type="ARBA" id="ARBA00022777"/>
    </source>
</evidence>
<accession>A0A2A2CY69</accession>
<evidence type="ECO:0000256" key="9">
    <source>
        <dbReference type="ARBA" id="ARBA00023012"/>
    </source>
</evidence>
<evidence type="ECO:0000259" key="10">
    <source>
        <dbReference type="PROSITE" id="PS50109"/>
    </source>
</evidence>
<dbReference type="SMART" id="SM00388">
    <property type="entry name" value="HisKA"/>
    <property type="match status" value="1"/>
</dbReference>
<evidence type="ECO:0000313" key="12">
    <source>
        <dbReference type="EMBL" id="PAU44195.1"/>
    </source>
</evidence>
<evidence type="ECO:0000256" key="4">
    <source>
        <dbReference type="ARBA" id="ARBA00022553"/>
    </source>
</evidence>
<dbReference type="InterPro" id="IPR005467">
    <property type="entry name" value="His_kinase_dom"/>
</dbReference>
<dbReference type="SUPFAM" id="SSF55874">
    <property type="entry name" value="ATPase domain of HSP90 chaperone/DNA topoisomerase II/histidine kinase"/>
    <property type="match status" value="1"/>
</dbReference>
<evidence type="ECO:0000256" key="6">
    <source>
        <dbReference type="ARBA" id="ARBA00022692"/>
    </source>
</evidence>